<organism evidence="1 2">
    <name type="scientific">Elysia crispata</name>
    <name type="common">lettuce slug</name>
    <dbReference type="NCBI Taxonomy" id="231223"/>
    <lineage>
        <taxon>Eukaryota</taxon>
        <taxon>Metazoa</taxon>
        <taxon>Spiralia</taxon>
        <taxon>Lophotrochozoa</taxon>
        <taxon>Mollusca</taxon>
        <taxon>Gastropoda</taxon>
        <taxon>Heterobranchia</taxon>
        <taxon>Euthyneura</taxon>
        <taxon>Panpulmonata</taxon>
        <taxon>Sacoglossa</taxon>
        <taxon>Placobranchoidea</taxon>
        <taxon>Plakobranchidae</taxon>
        <taxon>Elysia</taxon>
    </lineage>
</organism>
<dbReference type="Proteomes" id="UP001283361">
    <property type="component" value="Unassembled WGS sequence"/>
</dbReference>
<sequence>MLFFSFDTPCGSAPSSNANCPIRVNRHAVFSEPFTQINTLCVSANREVRVMATGSDLHSMLSRSGKSSEAKIG</sequence>
<dbReference type="EMBL" id="JAWDGP010003139">
    <property type="protein sequence ID" value="KAK3777082.1"/>
    <property type="molecule type" value="Genomic_DNA"/>
</dbReference>
<evidence type="ECO:0000313" key="2">
    <source>
        <dbReference type="Proteomes" id="UP001283361"/>
    </source>
</evidence>
<accession>A0AAE0ZXG6</accession>
<name>A0AAE0ZXG6_9GAST</name>
<comment type="caution">
    <text evidence="1">The sequence shown here is derived from an EMBL/GenBank/DDBJ whole genome shotgun (WGS) entry which is preliminary data.</text>
</comment>
<keyword evidence="2" id="KW-1185">Reference proteome</keyword>
<dbReference type="AlphaFoldDB" id="A0AAE0ZXG6"/>
<protein>
    <submittedName>
        <fullName evidence="1">Uncharacterized protein</fullName>
    </submittedName>
</protein>
<proteinExistence type="predicted"/>
<reference evidence="1" key="1">
    <citation type="journal article" date="2023" name="G3 (Bethesda)">
        <title>A reference genome for the long-term kleptoplast-retaining sea slug Elysia crispata morphotype clarki.</title>
        <authorList>
            <person name="Eastman K.E."/>
            <person name="Pendleton A.L."/>
            <person name="Shaikh M.A."/>
            <person name="Suttiyut T."/>
            <person name="Ogas R."/>
            <person name="Tomko P."/>
            <person name="Gavelis G."/>
            <person name="Widhalm J.R."/>
            <person name="Wisecaver J.H."/>
        </authorList>
    </citation>
    <scope>NUCLEOTIDE SEQUENCE</scope>
    <source>
        <strain evidence="1">ECLA1</strain>
    </source>
</reference>
<gene>
    <name evidence="1" type="ORF">RRG08_008928</name>
</gene>
<evidence type="ECO:0000313" key="1">
    <source>
        <dbReference type="EMBL" id="KAK3777082.1"/>
    </source>
</evidence>